<proteinExistence type="predicted"/>
<keyword evidence="2" id="KW-1185">Reference proteome</keyword>
<name>A0AAC9AUZ2_SPHMC</name>
<organism evidence="1 2">
    <name type="scientific">Sphingopyxis macrogoltabida</name>
    <name type="common">Sphingomonas macrogoltabidus</name>
    <dbReference type="NCBI Taxonomy" id="33050"/>
    <lineage>
        <taxon>Bacteria</taxon>
        <taxon>Pseudomonadati</taxon>
        <taxon>Pseudomonadota</taxon>
        <taxon>Alphaproteobacteria</taxon>
        <taxon>Sphingomonadales</taxon>
        <taxon>Sphingomonadaceae</taxon>
        <taxon>Sphingopyxis</taxon>
    </lineage>
</organism>
<sequence length="1180" mass="126057">MTIRSDATRLRIPQRDARELRAVVARQGQVLLDTDINGQAETLLARVEHEARDIMGSPGRLVVPAGTGAFGISLAGSPAAPLIGAGDAYLDGWRLENPVACTLAAQPHPFTGTLPTSAAMVLKALVRHVDPVEDSNLADAALGDAQASGRSVNDWHVFPLTPAVVNATCSTLMSDTAWTDMVAPSSGKLAFIKKTGGGSTDPCSLTPGGGYTRLENLLYRVEVHGGTAVQQTADGPRFGIAGLRLKLSRRNASLMAAVKAVNGARIEVSPPSLDPRNWFAPGAWAEIVSIHDDLAVVPTPLPERLFQIASVTDDSVTLVEPTPGDVALTGIVANAEKKWFLRLWDAIPAGANGAMVGTAMAAFASGGTDSAVIEIGDGLTIQLTGGAGAKFRRGDYWTCAVRADGSIAWDTGALATVAQTPHGPLTRYAPLGIVKAGTVEDCRIPLATLTDRALLYRGGDGQSVPLANATGLVPLPAKLRVAVMRGETPVNGARVKWEFLGPAANRGALDDGTGPRSIDFEQSTADGLAELSWSIDPDAPDDIHQVRASLVGGPNPGTPPIVFSARFHADGAHGGCSTFVIEEGSDWVETLRFIDYSRDVAICFQRGTFSTSLFVELNGKGHVRMSGGGDGTRIIARKGEAALTFDGFASVTLHNLRVETLDTPHAPTPPKGDLEAYEEIRDHERHRKGTITIRNSPIVDVSDMTLRCGGDVATGRTCLTVAGNPENPARLVRVLRNRLITGYLQDGILVTDCISTVIAQNEMVAAGRGSKLNDNRLIHSKAWAKAVAHALVRNVRSADRDLRIVDDDRRILLFGDFQAEFVSSLPQAEWDTLLTNNPLTGGTTPAAISAHVESLARRAGDHESSATPTLRRFTALSRKRSVSLSEAAREDALLGALLPGGVSVGAKVAERPRPGRRPRAAAGPLKVEGDRLIYGNVAINLETPVALADWQALFADDTVYTLNSDPDDVAEFETRLMAVAYVMATDNRLRARHRNIARWYEENAMPRAAAARQAITCGGGTLGEVIVDDNRVEGFLQGVHVGVSHEDDETRTAQNVRINGNAIYLRPPSAVHKTSSGLFAGNVETLRIERNLLRRADDAPDTLYPFGIRVHGYLGHFLIVAQNRIEAARIGIRIHSIESIPDKLFDDYLWLVAENLVRGVVSYNAVHADPPTRERDNVPG</sequence>
<protein>
    <submittedName>
        <fullName evidence="1">Uncharacterized protein</fullName>
    </submittedName>
</protein>
<dbReference type="InterPro" id="IPR045392">
    <property type="entry name" value="DUF6519"/>
</dbReference>
<evidence type="ECO:0000313" key="1">
    <source>
        <dbReference type="EMBL" id="AMU88936.1"/>
    </source>
</evidence>
<dbReference type="AlphaFoldDB" id="A0AAC9AUZ2"/>
<reference evidence="2" key="1">
    <citation type="submission" date="2015-11" db="EMBL/GenBank/DDBJ databases">
        <title>Complete genome sequence of a polyethylene-glycol degrader Sphingopyxis macrogoltabida 203N (NBRC 111659).</title>
        <authorList>
            <person name="Yoshiyuki O."/>
            <person name="Shouta N."/>
            <person name="Nagata Y."/>
            <person name="Numata M."/>
            <person name="Tsuchikane K."/>
            <person name="Hosoyama A."/>
            <person name="Yamazoe A."/>
            <person name="Tsuda M."/>
            <person name="Fujita N."/>
            <person name="Kawai F."/>
        </authorList>
    </citation>
    <scope>NUCLEOTIDE SEQUENCE [LARGE SCALE GENOMIC DNA]</scope>
    <source>
        <strain evidence="2">203N</strain>
    </source>
</reference>
<gene>
    <name evidence="1" type="ORF">ATM17_07750</name>
</gene>
<reference evidence="1 2" key="2">
    <citation type="journal article" date="2016" name="Genome Announc.">
        <title>Complete Genome Sequence of Sphingopyxis macrogoltabida Strain 203N (NBRC 111659), a Polyethylene Glycol Degrader.</title>
        <authorList>
            <person name="Ohtsubo Y."/>
            <person name="Nonoyama S."/>
            <person name="Nagata Y."/>
            <person name="Numata M."/>
            <person name="Tsuchikane K."/>
            <person name="Hosoyama A."/>
            <person name="Yamazoe A."/>
            <person name="Tsuda M."/>
            <person name="Fujita N."/>
            <person name="Kawai F."/>
        </authorList>
    </citation>
    <scope>NUCLEOTIDE SEQUENCE [LARGE SCALE GENOMIC DNA]</scope>
    <source>
        <strain evidence="1 2">203N</strain>
    </source>
</reference>
<dbReference type="KEGG" id="smaz:LH19_12135"/>
<dbReference type="RefSeq" id="WP_054728151.1">
    <property type="nucleotide sequence ID" value="NZ_CP009429.1"/>
</dbReference>
<dbReference type="Pfam" id="PF20129">
    <property type="entry name" value="DUF6519"/>
    <property type="match status" value="1"/>
</dbReference>
<dbReference type="EMBL" id="CP013344">
    <property type="protein sequence ID" value="AMU88936.1"/>
    <property type="molecule type" value="Genomic_DNA"/>
</dbReference>
<accession>A0AAC9AUZ2</accession>
<evidence type="ECO:0000313" key="2">
    <source>
        <dbReference type="Proteomes" id="UP000076088"/>
    </source>
</evidence>
<dbReference type="Proteomes" id="UP000076088">
    <property type="component" value="Chromosome"/>
</dbReference>